<name>A0ABS5TU13_9ACTN</name>
<sequence>MDGNLIQEAYWPEMEYLVRVAEAVPREVMDVVLGVAQSSNSWVRRGVFEISAKVPPGEVERLGPVFKSWTPKGFGRRTNPRDLVRVAVSLQGGTDRKLATWFANALFRPEKLSGHGISAVFDEYWYEEGLREFSSSLGGSCLGLVLSWLETYERQVGHFGQDVDLTFIERESIRKRDDSIHGVLQALVDTVRDLAIETMSTDVESTMAILARSKMILARKITLHALAEALKKTASVDHGSALFAASSHILLEPASTDDVCRIEYGELARAMATLSPKPLAGLETALVVGLGAYRERVRHIIVERGVPEGEQEAQLADREEVWTHRMLSAIGIDALPQALRSRLQELDELRGVIDSPLEPVSRATTWIGSNSPLSSQEMSMMSPAQLLAHLESWRSSATGWGPEPTHSGQGQELATLLATNPRALAGMPRLVERLRPIYLRSILDGWQAALKSGQEVDLSQMATLLRDVLGHANASTFPREGDALDDDGDFRYVKKAAVGLLEELAKDRTSPLPAEAMEEFASLLIDDAQDEDAWEEYHSNAGENGMDPLTVSLNFQWPVRLRGLIYLLNWGSGTAWFNAAKRALVKELDRDDSHGASHAVLGEGLGRLLRADRTWVTESSATWFGNNHEITGPQQVAFSTAIAVHHYHPDLFALLSQSMLSVIAAAEPIRVGWKGHPNDPVQRIGEWLIEAIIRDDRSMDDPVAEAFFATASAETRGHAIGSIAWSFMHSEHVDGSIRDGLARLWDLRVARVVDHPEDIAELSGFRWFVRSNKFGPEWWLPRFQQLAALDPALAGEEYSIGNQLAEASKTDPVRSFRVLEILLDRPDPHYLTHHDLMRDAAPVVLAQALNSDDEQLVNDARNYMNTLGERGNLQIAARVGSVLDQL</sequence>
<organism evidence="1 2">
    <name type="scientific">Kineosporia corallincola</name>
    <dbReference type="NCBI Taxonomy" id="2835133"/>
    <lineage>
        <taxon>Bacteria</taxon>
        <taxon>Bacillati</taxon>
        <taxon>Actinomycetota</taxon>
        <taxon>Actinomycetes</taxon>
        <taxon>Kineosporiales</taxon>
        <taxon>Kineosporiaceae</taxon>
        <taxon>Kineosporia</taxon>
    </lineage>
</organism>
<comment type="caution">
    <text evidence="1">The sequence shown here is derived from an EMBL/GenBank/DDBJ whole genome shotgun (WGS) entry which is preliminary data.</text>
</comment>
<dbReference type="EMBL" id="JAHBAY010000029">
    <property type="protein sequence ID" value="MBT0774297.1"/>
    <property type="molecule type" value="Genomic_DNA"/>
</dbReference>
<dbReference type="RefSeq" id="WP_214160837.1">
    <property type="nucleotide sequence ID" value="NZ_JAHBAY010000029.1"/>
</dbReference>
<keyword evidence="2" id="KW-1185">Reference proteome</keyword>
<accession>A0ABS5TU13</accession>
<gene>
    <name evidence="1" type="ORF">KIH74_35465</name>
</gene>
<dbReference type="Proteomes" id="UP001197247">
    <property type="component" value="Unassembled WGS sequence"/>
</dbReference>
<evidence type="ECO:0000313" key="2">
    <source>
        <dbReference type="Proteomes" id="UP001197247"/>
    </source>
</evidence>
<proteinExistence type="predicted"/>
<evidence type="ECO:0000313" key="1">
    <source>
        <dbReference type="EMBL" id="MBT0774297.1"/>
    </source>
</evidence>
<reference evidence="1 2" key="1">
    <citation type="submission" date="2021-05" db="EMBL/GenBank/DDBJ databases">
        <title>Kineosporia and Streptomyces sp. nov. two new marine actinobacteria isolated from Coral.</title>
        <authorList>
            <person name="Buangrab K."/>
            <person name="Sutthacheep M."/>
            <person name="Yeemin T."/>
            <person name="Harunari E."/>
            <person name="Igarashi Y."/>
            <person name="Kanchanasin P."/>
            <person name="Tanasupawat S."/>
            <person name="Phongsopitanun W."/>
        </authorList>
    </citation>
    <scope>NUCLEOTIDE SEQUENCE [LARGE SCALE GENOMIC DNA]</scope>
    <source>
        <strain evidence="1 2">J2-2</strain>
    </source>
</reference>
<protein>
    <submittedName>
        <fullName evidence="1">Uncharacterized protein</fullName>
    </submittedName>
</protein>